<name>A0A2A5AX42_9GAMM</name>
<gene>
    <name evidence="3" type="ORF">COA96_11135</name>
</gene>
<reference evidence="4" key="1">
    <citation type="submission" date="2017-08" db="EMBL/GenBank/DDBJ databases">
        <title>A dynamic microbial community with high functional redundancy inhabits the cold, oxic subseafloor aquifer.</title>
        <authorList>
            <person name="Tully B.J."/>
            <person name="Wheat C.G."/>
            <person name="Glazer B.T."/>
            <person name="Huber J.A."/>
        </authorList>
    </citation>
    <scope>NUCLEOTIDE SEQUENCE [LARGE SCALE GENOMIC DNA]</scope>
</reference>
<feature type="coiled-coil region" evidence="1">
    <location>
        <begin position="269"/>
        <end position="296"/>
    </location>
</feature>
<keyword evidence="1" id="KW-0175">Coiled coil</keyword>
<proteinExistence type="predicted"/>
<dbReference type="AlphaFoldDB" id="A0A2A5AX42"/>
<organism evidence="3 4">
    <name type="scientific">SAR86 cluster bacterium</name>
    <dbReference type="NCBI Taxonomy" id="2030880"/>
    <lineage>
        <taxon>Bacteria</taxon>
        <taxon>Pseudomonadati</taxon>
        <taxon>Pseudomonadota</taxon>
        <taxon>Gammaproteobacteria</taxon>
        <taxon>SAR86 cluster</taxon>
    </lineage>
</organism>
<evidence type="ECO:0000313" key="3">
    <source>
        <dbReference type="EMBL" id="PCJ23700.1"/>
    </source>
</evidence>
<evidence type="ECO:0000256" key="1">
    <source>
        <dbReference type="SAM" id="Coils"/>
    </source>
</evidence>
<dbReference type="EMBL" id="NVVJ01000035">
    <property type="protein sequence ID" value="PCJ23700.1"/>
    <property type="molecule type" value="Genomic_DNA"/>
</dbReference>
<sequence>MKIAVIIAIVLLLSAVGYLQSQNMNMQQQLQLTSSFQTQLQLQTEQNTLQRLDLEREITGLQDQLQTLNYQLSNLDVALQTARTQINPQYEDLLQQARLEIAQESPRPPRPSGSSAFETISDPEMARSRAEDNIPKTYGSFVNSLGIAGTERLDIMSALIDFGSERYQLMDSLMEGALSAEETADYFGSDGLINAMTSILTDQQLDDLRQYDMLIKRDTLREVYGGSLSSTGGAISGASQDMVMDVVIDELLSQQNNYDALVGEDGSMITAHNNQIAAYERSRQRLQDELSADQLAHFDRFVANESKGVDILLEATTDGSGRVSIMRARVGVNDLPQ</sequence>
<feature type="region of interest" description="Disordered" evidence="2">
    <location>
        <begin position="103"/>
        <end position="125"/>
    </location>
</feature>
<evidence type="ECO:0000256" key="2">
    <source>
        <dbReference type="SAM" id="MobiDB-lite"/>
    </source>
</evidence>
<accession>A0A2A5AX42</accession>
<evidence type="ECO:0000313" key="4">
    <source>
        <dbReference type="Proteomes" id="UP000218327"/>
    </source>
</evidence>
<dbReference type="Proteomes" id="UP000218327">
    <property type="component" value="Unassembled WGS sequence"/>
</dbReference>
<comment type="caution">
    <text evidence="3">The sequence shown here is derived from an EMBL/GenBank/DDBJ whole genome shotgun (WGS) entry which is preliminary data.</text>
</comment>
<protein>
    <submittedName>
        <fullName evidence="3">Uncharacterized protein</fullName>
    </submittedName>
</protein>